<dbReference type="InterPro" id="IPR000014">
    <property type="entry name" value="PAS"/>
</dbReference>
<feature type="domain" description="PAC" evidence="7">
    <location>
        <begin position="190"/>
        <end position="241"/>
    </location>
</feature>
<evidence type="ECO:0000259" key="7">
    <source>
        <dbReference type="PROSITE" id="PS50113"/>
    </source>
</evidence>
<dbReference type="PANTHER" id="PTHR43304">
    <property type="entry name" value="PHYTOCHROME-LIKE PROTEIN CPH1"/>
    <property type="match status" value="1"/>
</dbReference>
<keyword evidence="4" id="KW-0808">Transferase</keyword>
<dbReference type="NCBIfam" id="TIGR00229">
    <property type="entry name" value="sensory_box"/>
    <property type="match status" value="2"/>
</dbReference>
<dbReference type="AlphaFoldDB" id="A0A328PGU3"/>
<name>A0A328PGU3_9EURY</name>
<dbReference type="CDD" id="cd00130">
    <property type="entry name" value="PAS"/>
    <property type="match status" value="1"/>
</dbReference>
<dbReference type="PROSITE" id="PS50113">
    <property type="entry name" value="PAC"/>
    <property type="match status" value="1"/>
</dbReference>
<keyword evidence="5" id="KW-0418">Kinase</keyword>
<dbReference type="InterPro" id="IPR052162">
    <property type="entry name" value="Sensor_kinase/Photoreceptor"/>
</dbReference>
<evidence type="ECO:0000313" key="9">
    <source>
        <dbReference type="Proteomes" id="UP000249782"/>
    </source>
</evidence>
<evidence type="ECO:0000313" key="8">
    <source>
        <dbReference type="EMBL" id="RAO79045.1"/>
    </source>
</evidence>
<keyword evidence="3" id="KW-0597">Phosphoprotein</keyword>
<feature type="domain" description="PAS" evidence="6">
    <location>
        <begin position="118"/>
        <end position="174"/>
    </location>
</feature>
<dbReference type="SMART" id="SM00091">
    <property type="entry name" value="PAS"/>
    <property type="match status" value="2"/>
</dbReference>
<dbReference type="OrthoDB" id="8127at2157"/>
<keyword evidence="9" id="KW-1185">Reference proteome</keyword>
<dbReference type="RefSeq" id="WP_112094022.1">
    <property type="nucleotide sequence ID" value="NZ_QLOE01000005.1"/>
</dbReference>
<dbReference type="InterPro" id="IPR035965">
    <property type="entry name" value="PAS-like_dom_sf"/>
</dbReference>
<dbReference type="Gene3D" id="3.40.50.2300">
    <property type="match status" value="1"/>
</dbReference>
<reference evidence="8 9" key="1">
    <citation type="submission" date="2018-06" db="EMBL/GenBank/DDBJ databases">
        <title>Draft genome sequence of hyperthermophilic methanogen Methanothermobacter tenebrarum sp. MCM-B 1447.</title>
        <authorList>
            <person name="Pore S.D."/>
            <person name="Dagar S."/>
            <person name="Dhakephalkar P.K."/>
        </authorList>
    </citation>
    <scope>NUCLEOTIDE SEQUENCE [LARGE SCALE GENOMIC DNA]</scope>
    <source>
        <strain evidence="8 9">MCM B 1447</strain>
    </source>
</reference>
<evidence type="ECO:0000256" key="3">
    <source>
        <dbReference type="ARBA" id="ARBA00022553"/>
    </source>
</evidence>
<proteinExistence type="predicted"/>
<accession>A0A328PGU3</accession>
<comment type="caution">
    <text evidence="8">The sequence shown here is derived from an EMBL/GenBank/DDBJ whole genome shotgun (WGS) entry which is preliminary data.</text>
</comment>
<dbReference type="EMBL" id="QLOE01000005">
    <property type="protein sequence ID" value="RAO79045.1"/>
    <property type="molecule type" value="Genomic_DNA"/>
</dbReference>
<dbReference type="Proteomes" id="UP000249782">
    <property type="component" value="Unassembled WGS sequence"/>
</dbReference>
<comment type="catalytic activity">
    <reaction evidence="1">
        <text>ATP + protein L-histidine = ADP + protein N-phospho-L-histidine.</text>
        <dbReference type="EC" id="2.7.13.3"/>
    </reaction>
</comment>
<evidence type="ECO:0000256" key="5">
    <source>
        <dbReference type="ARBA" id="ARBA00022777"/>
    </source>
</evidence>
<dbReference type="Pfam" id="PF13426">
    <property type="entry name" value="PAS_9"/>
    <property type="match status" value="1"/>
</dbReference>
<dbReference type="InterPro" id="IPR013767">
    <property type="entry name" value="PAS_fold"/>
</dbReference>
<evidence type="ECO:0000256" key="1">
    <source>
        <dbReference type="ARBA" id="ARBA00000085"/>
    </source>
</evidence>
<dbReference type="SMART" id="SM00086">
    <property type="entry name" value="PAC"/>
    <property type="match status" value="1"/>
</dbReference>
<dbReference type="GO" id="GO:0004673">
    <property type="term" value="F:protein histidine kinase activity"/>
    <property type="evidence" value="ECO:0007669"/>
    <property type="project" value="UniProtKB-EC"/>
</dbReference>
<evidence type="ECO:0000256" key="2">
    <source>
        <dbReference type="ARBA" id="ARBA00012438"/>
    </source>
</evidence>
<dbReference type="InterPro" id="IPR001610">
    <property type="entry name" value="PAC"/>
</dbReference>
<evidence type="ECO:0000259" key="6">
    <source>
        <dbReference type="PROSITE" id="PS50112"/>
    </source>
</evidence>
<gene>
    <name evidence="8" type="ORF">DPC56_05245</name>
</gene>
<dbReference type="SUPFAM" id="SSF55785">
    <property type="entry name" value="PYP-like sensor domain (PAS domain)"/>
    <property type="match status" value="2"/>
</dbReference>
<organism evidence="8 9">
    <name type="scientific">Methanothermobacter tenebrarum</name>
    <dbReference type="NCBI Taxonomy" id="680118"/>
    <lineage>
        <taxon>Archaea</taxon>
        <taxon>Methanobacteriati</taxon>
        <taxon>Methanobacteriota</taxon>
        <taxon>Methanomada group</taxon>
        <taxon>Methanobacteria</taxon>
        <taxon>Methanobacteriales</taxon>
        <taxon>Methanobacteriaceae</taxon>
        <taxon>Methanothermobacter</taxon>
    </lineage>
</organism>
<evidence type="ECO:0000256" key="4">
    <source>
        <dbReference type="ARBA" id="ARBA00022679"/>
    </source>
</evidence>
<protein>
    <recommendedName>
        <fullName evidence="2">histidine kinase</fullName>
        <ecNumber evidence="2">2.7.13.3</ecNumber>
    </recommendedName>
</protein>
<dbReference type="InterPro" id="IPR000700">
    <property type="entry name" value="PAS-assoc_C"/>
</dbReference>
<dbReference type="EC" id="2.7.13.3" evidence="2"/>
<dbReference type="Gene3D" id="3.30.450.20">
    <property type="entry name" value="PAS domain"/>
    <property type="match status" value="2"/>
</dbReference>
<dbReference type="Pfam" id="PF00989">
    <property type="entry name" value="PAS"/>
    <property type="match status" value="1"/>
</dbReference>
<dbReference type="PROSITE" id="PS50112">
    <property type="entry name" value="PAS"/>
    <property type="match status" value="1"/>
</dbReference>
<dbReference type="PANTHER" id="PTHR43304:SF1">
    <property type="entry name" value="PAC DOMAIN-CONTAINING PROTEIN"/>
    <property type="match status" value="1"/>
</dbReference>
<sequence length="459" mass="52985">MVHIFLVSEDHNLKELIKFCGYDPILVYSEEDILKAESEAGLIIIDTSKPTINKIKAIKLGKKANLPIILVTEILDETTTQGLKVAARLKRPINPQKLIKVIKTSLYKYKMKRLFLDNEQVYQQMINTSLEGFCIFDNSGDIIYCNKQLGKFLECQTSELIGKNILEIAHPNDKVIAKRILDLCSKGMRGKQEIRFIKSNGEPRWLLFSATPIIEDSAFKGGFCMLTDIKGQKILEEELIKTNKFLTILNKVNNSIIKSENIEEMIQKICNILAEHRPYKYIGVLDKDYKPIHEIGERPAKFENILELRVKDKLWGLLSIKGDLELDELAILEEIASTLSFAIEKMLSEKRLREKEFKYKELFESAGDALFIMEKNTIIDCNKKALELFQAKPEDIIGKHPWELSTKYQEDGEKSEIKAKKLIEETIREGEKQFRWIHKKKDWRAILCPCISNLPSPHR</sequence>